<feature type="region of interest" description="Disordered" evidence="6">
    <location>
        <begin position="110"/>
        <end position="165"/>
    </location>
</feature>
<keyword evidence="3 7" id="KW-0812">Transmembrane</keyword>
<evidence type="ECO:0000259" key="9">
    <source>
        <dbReference type="Pfam" id="PF10708"/>
    </source>
</evidence>
<keyword evidence="5 7" id="KW-0472">Membrane</keyword>
<keyword evidence="2" id="KW-1003">Cell membrane</keyword>
<name>A0A941EUK9_9ACTN</name>
<proteinExistence type="predicted"/>
<dbReference type="EMBL" id="JAGSOG010000154">
    <property type="protein sequence ID" value="MBR7836677.1"/>
    <property type="molecule type" value="Genomic_DNA"/>
</dbReference>
<feature type="domain" description="RDD" evidence="8">
    <location>
        <begin position="224"/>
        <end position="372"/>
    </location>
</feature>
<protein>
    <submittedName>
        <fullName evidence="10">RDD family protein</fullName>
    </submittedName>
</protein>
<dbReference type="InterPro" id="IPR051791">
    <property type="entry name" value="Pra-immunoreactive"/>
</dbReference>
<comment type="caution">
    <text evidence="10">The sequence shown here is derived from an EMBL/GenBank/DDBJ whole genome shotgun (WGS) entry which is preliminary data.</text>
</comment>
<feature type="compositionally biased region" description="Low complexity" evidence="6">
    <location>
        <begin position="110"/>
        <end position="158"/>
    </location>
</feature>
<dbReference type="PANTHER" id="PTHR36115">
    <property type="entry name" value="PROLINE-RICH ANTIGEN HOMOLOG-RELATED"/>
    <property type="match status" value="1"/>
</dbReference>
<feature type="transmembrane region" description="Helical" evidence="7">
    <location>
        <begin position="234"/>
        <end position="255"/>
    </location>
</feature>
<evidence type="ECO:0000259" key="8">
    <source>
        <dbReference type="Pfam" id="PF06271"/>
    </source>
</evidence>
<evidence type="ECO:0000256" key="5">
    <source>
        <dbReference type="ARBA" id="ARBA00023136"/>
    </source>
</evidence>
<evidence type="ECO:0000256" key="6">
    <source>
        <dbReference type="SAM" id="MobiDB-lite"/>
    </source>
</evidence>
<feature type="transmembrane region" description="Helical" evidence="7">
    <location>
        <begin position="281"/>
        <end position="301"/>
    </location>
</feature>
<feature type="domain" description="DUF2510" evidence="9">
    <location>
        <begin position="7"/>
        <end position="39"/>
    </location>
</feature>
<evidence type="ECO:0000313" key="11">
    <source>
        <dbReference type="Proteomes" id="UP000675781"/>
    </source>
</evidence>
<evidence type="ECO:0000256" key="4">
    <source>
        <dbReference type="ARBA" id="ARBA00022989"/>
    </source>
</evidence>
<dbReference type="AlphaFoldDB" id="A0A941EUK9"/>
<dbReference type="GO" id="GO:0005886">
    <property type="term" value="C:plasma membrane"/>
    <property type="evidence" value="ECO:0007669"/>
    <property type="project" value="UniProtKB-SubCell"/>
</dbReference>
<dbReference type="InterPro" id="IPR010432">
    <property type="entry name" value="RDD"/>
</dbReference>
<sequence>MSGNPPAGYYADPSIPGYIRYWDGETWVAGTSRPAPEEAAGAASPAPVRDQVPDAPAGGEAWRPQPSLEVSQASVVQQAAQPAEPVAQPAAQSLGQQAVPEQFQQQYAPQQYAPAPAEPYQQAAEQVPQQFVQQQYAPQPQIPQQYQPGAPQAYPAVPSEAPAPQRPDTVVGMVVPSAFRNAPGTGTFARIGAANPFAGLPGALAAAVPEPQEEGVETTVLELATPGSRFLARLIDLGIAAVFSAPITVSLLLVAHRHDHQYVLNLDAQATTTYTTLGMDAVGIALWGGAAVALVLVAIMYEGYRLGRGGQTAGKRLAGIRVVRLDDAHPVRGSGLGLRRALLFWVLAVLPLVDLLALGGVLWGRPYRQGLHERVTSTATVKA</sequence>
<gene>
    <name evidence="10" type="ORF">KDL01_25580</name>
</gene>
<dbReference type="Pfam" id="PF06271">
    <property type="entry name" value="RDD"/>
    <property type="match status" value="1"/>
</dbReference>
<evidence type="ECO:0000256" key="1">
    <source>
        <dbReference type="ARBA" id="ARBA00004651"/>
    </source>
</evidence>
<accession>A0A941EUK9</accession>
<keyword evidence="11" id="KW-1185">Reference proteome</keyword>
<feature type="compositionally biased region" description="Low complexity" evidence="6">
    <location>
        <begin position="69"/>
        <end position="93"/>
    </location>
</feature>
<dbReference type="Proteomes" id="UP000675781">
    <property type="component" value="Unassembled WGS sequence"/>
</dbReference>
<evidence type="ECO:0000256" key="3">
    <source>
        <dbReference type="ARBA" id="ARBA00022692"/>
    </source>
</evidence>
<feature type="transmembrane region" description="Helical" evidence="7">
    <location>
        <begin position="342"/>
        <end position="363"/>
    </location>
</feature>
<keyword evidence="4 7" id="KW-1133">Transmembrane helix</keyword>
<dbReference type="PANTHER" id="PTHR36115:SF4">
    <property type="entry name" value="MEMBRANE PROTEIN"/>
    <property type="match status" value="1"/>
</dbReference>
<dbReference type="RefSeq" id="WP_212531149.1">
    <property type="nucleotide sequence ID" value="NZ_JAGSOG010000154.1"/>
</dbReference>
<organism evidence="10 11">
    <name type="scientific">Actinospica durhamensis</name>
    <dbReference type="NCBI Taxonomy" id="1508375"/>
    <lineage>
        <taxon>Bacteria</taxon>
        <taxon>Bacillati</taxon>
        <taxon>Actinomycetota</taxon>
        <taxon>Actinomycetes</taxon>
        <taxon>Catenulisporales</taxon>
        <taxon>Actinospicaceae</taxon>
        <taxon>Actinospica</taxon>
    </lineage>
</organism>
<reference evidence="10" key="1">
    <citation type="submission" date="2021-04" db="EMBL/GenBank/DDBJ databases">
        <title>Genome based classification of Actinospica acidithermotolerans sp. nov., an actinobacterium isolated from an Indonesian hot spring.</title>
        <authorList>
            <person name="Kusuma A.B."/>
            <person name="Putra K.E."/>
            <person name="Nafisah S."/>
            <person name="Loh J."/>
            <person name="Nouioui I."/>
            <person name="Goodfellow M."/>
        </authorList>
    </citation>
    <scope>NUCLEOTIDE SEQUENCE</scope>
    <source>
        <strain evidence="10">CSCA 57</strain>
    </source>
</reference>
<evidence type="ECO:0000256" key="7">
    <source>
        <dbReference type="SAM" id="Phobius"/>
    </source>
</evidence>
<feature type="region of interest" description="Disordered" evidence="6">
    <location>
        <begin position="29"/>
        <end position="97"/>
    </location>
</feature>
<dbReference type="Pfam" id="PF10708">
    <property type="entry name" value="DUF2510"/>
    <property type="match status" value="1"/>
</dbReference>
<comment type="subcellular location">
    <subcellularLocation>
        <location evidence="1">Cell membrane</location>
        <topology evidence="1">Multi-pass membrane protein</topology>
    </subcellularLocation>
</comment>
<evidence type="ECO:0000313" key="10">
    <source>
        <dbReference type="EMBL" id="MBR7836677.1"/>
    </source>
</evidence>
<evidence type="ECO:0000256" key="2">
    <source>
        <dbReference type="ARBA" id="ARBA00022475"/>
    </source>
</evidence>
<feature type="compositionally biased region" description="Low complexity" evidence="6">
    <location>
        <begin position="37"/>
        <end position="47"/>
    </location>
</feature>
<dbReference type="InterPro" id="IPR018929">
    <property type="entry name" value="DUF2510"/>
</dbReference>